<proteinExistence type="predicted"/>
<gene>
    <name evidence="2" type="ORF">SAMN05192575_114119</name>
</gene>
<feature type="transmembrane region" description="Helical" evidence="1">
    <location>
        <begin position="162"/>
        <end position="180"/>
    </location>
</feature>
<feature type="transmembrane region" description="Helical" evidence="1">
    <location>
        <begin position="95"/>
        <end position="114"/>
    </location>
</feature>
<feature type="transmembrane region" description="Helical" evidence="1">
    <location>
        <begin position="186"/>
        <end position="206"/>
    </location>
</feature>
<evidence type="ECO:0000313" key="2">
    <source>
        <dbReference type="EMBL" id="SFB46226.1"/>
    </source>
</evidence>
<feature type="transmembrane region" description="Helical" evidence="1">
    <location>
        <begin position="70"/>
        <end position="88"/>
    </location>
</feature>
<organism evidence="2 3">
    <name type="scientific">Nocardioides alpinus</name>
    <dbReference type="NCBI Taxonomy" id="748909"/>
    <lineage>
        <taxon>Bacteria</taxon>
        <taxon>Bacillati</taxon>
        <taxon>Actinomycetota</taxon>
        <taxon>Actinomycetes</taxon>
        <taxon>Propionibacteriales</taxon>
        <taxon>Nocardioidaceae</taxon>
        <taxon>Nocardioides</taxon>
    </lineage>
</organism>
<protein>
    <submittedName>
        <fullName evidence="2">Uncharacterized protein</fullName>
    </submittedName>
</protein>
<dbReference type="STRING" id="748909.SAMN05192575_114119"/>
<dbReference type="RefSeq" id="WP_139227818.1">
    <property type="nucleotide sequence ID" value="NZ_FOKC01000014.1"/>
</dbReference>
<keyword evidence="1" id="KW-1133">Transmembrane helix</keyword>
<keyword evidence="1" id="KW-0472">Membrane</keyword>
<keyword evidence="1" id="KW-0812">Transmembrane</keyword>
<dbReference type="EMBL" id="FOKC01000014">
    <property type="protein sequence ID" value="SFB46226.1"/>
    <property type="molecule type" value="Genomic_DNA"/>
</dbReference>
<dbReference type="AlphaFoldDB" id="A0A1I1B997"/>
<sequence length="223" mass="23631">MALRLMRVLTGLVLVASGVLLHLASWQRWAGHCPWGSQQETAACNQRMDHLYDFLFIGDPWVPVGKAAELAGLSLLLVALALILLPWATSELWPGPGITAGLALSALVLANVGLATRRSGLAGEVVEPALESGGFMLLWVPSLVLTWVAVRARGWVRAGSIFLVLGSPLVAAFTYAIGPFDAAPWWEAYSGDLTAMGGLCLLVAAVRRPARKREPAAEAATVA</sequence>
<evidence type="ECO:0000313" key="3">
    <source>
        <dbReference type="Proteomes" id="UP000199113"/>
    </source>
</evidence>
<accession>A0A1I1B997</accession>
<feature type="transmembrane region" description="Helical" evidence="1">
    <location>
        <begin position="134"/>
        <end position="150"/>
    </location>
</feature>
<reference evidence="2" key="1">
    <citation type="submission" date="2016-10" db="EMBL/GenBank/DDBJ databases">
        <authorList>
            <person name="de Groot N.N."/>
        </authorList>
    </citation>
    <scope>NUCLEOTIDE SEQUENCE [LARGE SCALE GENOMIC DNA]</scope>
    <source>
        <strain evidence="2">CGMCC 1.10697</strain>
    </source>
</reference>
<dbReference type="Proteomes" id="UP000199113">
    <property type="component" value="Unassembled WGS sequence"/>
</dbReference>
<name>A0A1I1B997_9ACTN</name>
<dbReference type="OrthoDB" id="3786870at2"/>
<evidence type="ECO:0000256" key="1">
    <source>
        <dbReference type="SAM" id="Phobius"/>
    </source>
</evidence>